<name>A0A6U3YGV1_9STRA</name>
<reference evidence="2" key="1">
    <citation type="submission" date="2021-01" db="EMBL/GenBank/DDBJ databases">
        <authorList>
            <person name="Corre E."/>
            <person name="Pelletier E."/>
            <person name="Niang G."/>
            <person name="Scheremetjew M."/>
            <person name="Finn R."/>
            <person name="Kale V."/>
            <person name="Holt S."/>
            <person name="Cochrane G."/>
            <person name="Meng A."/>
            <person name="Brown T."/>
            <person name="Cohen L."/>
        </authorList>
    </citation>
    <scope>NUCLEOTIDE SEQUENCE</scope>
    <source>
        <strain evidence="2">Pop2</strain>
    </source>
</reference>
<organism evidence="2">
    <name type="scientific">Ditylum brightwellii</name>
    <dbReference type="NCBI Taxonomy" id="49249"/>
    <lineage>
        <taxon>Eukaryota</taxon>
        <taxon>Sar</taxon>
        <taxon>Stramenopiles</taxon>
        <taxon>Ochrophyta</taxon>
        <taxon>Bacillariophyta</taxon>
        <taxon>Mediophyceae</taxon>
        <taxon>Lithodesmiophycidae</taxon>
        <taxon>Lithodesmiales</taxon>
        <taxon>Lithodesmiaceae</taxon>
        <taxon>Ditylum</taxon>
    </lineage>
</organism>
<dbReference type="EMBL" id="HBGN01025824">
    <property type="protein sequence ID" value="CAD9341004.1"/>
    <property type="molecule type" value="Transcribed_RNA"/>
</dbReference>
<accession>A0A6U3YGV1</accession>
<keyword evidence="1" id="KW-0175">Coiled coil</keyword>
<evidence type="ECO:0000256" key="1">
    <source>
        <dbReference type="SAM" id="Coils"/>
    </source>
</evidence>
<feature type="coiled-coil region" evidence="1">
    <location>
        <begin position="119"/>
        <end position="146"/>
    </location>
</feature>
<proteinExistence type="predicted"/>
<evidence type="ECO:0000313" key="2">
    <source>
        <dbReference type="EMBL" id="CAD9341004.1"/>
    </source>
</evidence>
<sequence length="200" mass="21861">MSNSIQSDDVNTPLCGSGGRISDDASSIGAVAMKASPFYDPLATLDIHPDIARGFLILLTNGAIDEETSNAGESSSQLEEDEEKNELAFLAITDGNIVDACFGVEKRVKKRFSSKKSPAQESSRKCKEALREAAEINESIRSLAIEAYSECFRVVIKFDKDVRALGMVTWCMKYCTITSNAVKRLEEVFKLLDEAMSTAL</sequence>
<protein>
    <submittedName>
        <fullName evidence="2">Uncharacterized protein</fullName>
    </submittedName>
</protein>
<dbReference type="AlphaFoldDB" id="A0A6U3YGV1"/>
<gene>
    <name evidence="2" type="ORF">DBRI1063_LOCUS16559</name>
</gene>